<feature type="transmembrane region" description="Helical" evidence="2">
    <location>
        <begin position="55"/>
        <end position="79"/>
    </location>
</feature>
<evidence type="ECO:0008006" key="5">
    <source>
        <dbReference type="Google" id="ProtNLM"/>
    </source>
</evidence>
<evidence type="ECO:0000313" key="4">
    <source>
        <dbReference type="Proteomes" id="UP000549971"/>
    </source>
</evidence>
<evidence type="ECO:0000256" key="1">
    <source>
        <dbReference type="SAM" id="MobiDB-lite"/>
    </source>
</evidence>
<dbReference type="AlphaFoldDB" id="A0A7W9JCX1"/>
<sequence length="758" mass="81801">MSQTAELSSPVAAAPPEKKTGSHFGRWPSAAVSALVLLLAVAFFLTTAVRADLPAGAAVLGLLGLVVTQLLPGVLVWRCVRPNRGWWIEDVMMGLAVGFMLAIAAQIVAGLLQWPWLSAALPLALAVVLLAVPRTRARIRRVRTSALPLWWMPAVAATSLFGLQDLRQYYNREPLEWASGFRAPYIDAYLHLAMSGQLQHRGPISFPWVENAPMAYHWFSHAWIAQVATVSGIGLDEVLFRFMPALMPLAIVLVVAIAAVRITGVAWTGPVAALLCMAGSELNLFGLTTLGYPMAPLSPSLAPSVPLLIAIVVLLVFRWRNQMGRLGLLLIPLLALTASGTKGSTMPLVVAGVGVAFVVMILFDRSRLKGLFLDGVLTAGALIVALVVVFQGSDSGLHVQFHEAALSTPAITRVGAITTTSMVFSSLVAVLSILARGTGLLWRLKTAEGRRDPATWLLIGGGFAGAAAVAVFSHPGSSQYYFARTAGPLLAIGSAVGLVTMVRELQSRWWRVVLIGLAFGPFFILLPLWTIGLIQPNHGGLIHATKMILVGLAVLVAAGAVAWFLTPRLRFTAFFAAITVAILAGGVTMVTRIQLEAAPVLPLKPLKSTAYLAVGTEQIAAARWIRDHSDVNDVVMTNRHCTRPIEPKKCDSRRFVVGAFSERQMLVEAWTPTVEANKLGPEGRDSITVDYWKPEILQLNDSFVAQPDAAKAQQLKDLGVRWIYVEFTRPHADTLEPFAQERYRNGSAAVYEFSKAGR</sequence>
<accession>A0A7W9JCX1</accession>
<keyword evidence="2" id="KW-0472">Membrane</keyword>
<feature type="transmembrane region" description="Helical" evidence="2">
    <location>
        <begin position="91"/>
        <end position="108"/>
    </location>
</feature>
<name>A0A7W9JCX1_9ACTN</name>
<protein>
    <recommendedName>
        <fullName evidence="5">4-amino-4-deoxy-L-arabinose transferase-like glycosyltransferase</fullName>
    </recommendedName>
</protein>
<keyword evidence="2" id="KW-1133">Transmembrane helix</keyword>
<keyword evidence="4" id="KW-1185">Reference proteome</keyword>
<feature type="transmembrane region" description="Helical" evidence="2">
    <location>
        <begin position="247"/>
        <end position="280"/>
    </location>
</feature>
<feature type="transmembrane region" description="Helical" evidence="2">
    <location>
        <begin position="456"/>
        <end position="475"/>
    </location>
</feature>
<feature type="transmembrane region" description="Helical" evidence="2">
    <location>
        <begin position="512"/>
        <end position="535"/>
    </location>
</feature>
<reference evidence="3 4" key="1">
    <citation type="submission" date="2020-08" db="EMBL/GenBank/DDBJ databases">
        <title>Sequencing the genomes of 1000 actinobacteria strains.</title>
        <authorList>
            <person name="Klenk H.-P."/>
        </authorList>
    </citation>
    <scope>NUCLEOTIDE SEQUENCE [LARGE SCALE GENOMIC DNA]</scope>
    <source>
        <strain evidence="3 4">DSM 28967</strain>
    </source>
</reference>
<feature type="region of interest" description="Disordered" evidence="1">
    <location>
        <begin position="1"/>
        <end position="22"/>
    </location>
</feature>
<feature type="transmembrane region" description="Helical" evidence="2">
    <location>
        <begin position="481"/>
        <end position="500"/>
    </location>
</feature>
<proteinExistence type="predicted"/>
<feature type="transmembrane region" description="Helical" evidence="2">
    <location>
        <begin position="27"/>
        <end position="49"/>
    </location>
</feature>
<feature type="transmembrane region" description="Helical" evidence="2">
    <location>
        <begin position="324"/>
        <end position="340"/>
    </location>
</feature>
<gene>
    <name evidence="3" type="ORF">HDA39_006565</name>
</gene>
<feature type="transmembrane region" description="Helical" evidence="2">
    <location>
        <begin position="410"/>
        <end position="435"/>
    </location>
</feature>
<feature type="transmembrane region" description="Helical" evidence="2">
    <location>
        <begin position="300"/>
        <end position="317"/>
    </location>
</feature>
<evidence type="ECO:0000256" key="2">
    <source>
        <dbReference type="SAM" id="Phobius"/>
    </source>
</evidence>
<feature type="transmembrane region" description="Helical" evidence="2">
    <location>
        <begin position="573"/>
        <end position="595"/>
    </location>
</feature>
<feature type="transmembrane region" description="Helical" evidence="2">
    <location>
        <begin position="370"/>
        <end position="390"/>
    </location>
</feature>
<feature type="transmembrane region" description="Helical" evidence="2">
    <location>
        <begin position="346"/>
        <end position="363"/>
    </location>
</feature>
<keyword evidence="2" id="KW-0812">Transmembrane</keyword>
<evidence type="ECO:0000313" key="3">
    <source>
        <dbReference type="EMBL" id="MBB5839831.1"/>
    </source>
</evidence>
<organism evidence="3 4">
    <name type="scientific">Kribbella italica</name>
    <dbReference type="NCBI Taxonomy" id="1540520"/>
    <lineage>
        <taxon>Bacteria</taxon>
        <taxon>Bacillati</taxon>
        <taxon>Actinomycetota</taxon>
        <taxon>Actinomycetes</taxon>
        <taxon>Propionibacteriales</taxon>
        <taxon>Kribbellaceae</taxon>
        <taxon>Kribbella</taxon>
    </lineage>
</organism>
<comment type="caution">
    <text evidence="3">The sequence shown here is derived from an EMBL/GenBank/DDBJ whole genome shotgun (WGS) entry which is preliminary data.</text>
</comment>
<feature type="transmembrane region" description="Helical" evidence="2">
    <location>
        <begin position="547"/>
        <end position="566"/>
    </location>
</feature>
<feature type="transmembrane region" description="Helical" evidence="2">
    <location>
        <begin position="114"/>
        <end position="132"/>
    </location>
</feature>
<dbReference type="Proteomes" id="UP000549971">
    <property type="component" value="Unassembled WGS sequence"/>
</dbReference>
<dbReference type="RefSeq" id="WP_184801764.1">
    <property type="nucleotide sequence ID" value="NZ_JACHMY010000001.1"/>
</dbReference>
<dbReference type="EMBL" id="JACHMY010000001">
    <property type="protein sequence ID" value="MBB5839831.1"/>
    <property type="molecule type" value="Genomic_DNA"/>
</dbReference>